<organism evidence="3">
    <name type="scientific">bioreactor metagenome</name>
    <dbReference type="NCBI Taxonomy" id="1076179"/>
    <lineage>
        <taxon>unclassified sequences</taxon>
        <taxon>metagenomes</taxon>
        <taxon>ecological metagenomes</taxon>
    </lineage>
</organism>
<keyword evidence="3" id="KW-0436">Ligase</keyword>
<sequence>MHVIELFIRALDQFPDKPVLIGEFGTITYSQLYRMMIRNMANFSQNSIQANDRVVIYALNGPEFLAAYFALSYIGAIPVTIGPKSTIAEIQKMCASIDTYKIVVDQTGYHVLRKHLSGYSVTLITADIGTKSWGKVKPPSSAEYGQIRFTSGTTGQVKPVLLSQKNLTWRLEHPGTHCLSEDVFVCCIPFTYRIIKVLLAIGMGATIISMKTFAIKTLLAYLERYQITWLWGTPGIYQILIEGIDRIQVFRGLRGASSLGSYLSPRTQELFQNKFGCNIYQNYGLAEAMDSTEMPADQIPILGSAGKIRHGVEIDFCNIQDEQGEIFLRGPNVMMGYLYGEQISDSGIENGWLRTGDLGYIDKNGYLYITGRNKVIINVDGLKVTPYEIESVLYQLPGVSYAEVIGKTDALRGEIPVAYIKLDKHATLSKTDVKRHCMERLSLYKVPRQIEFIENITLKDNGKFNQRSYL</sequence>
<dbReference type="Gene3D" id="3.30.300.30">
    <property type="match status" value="1"/>
</dbReference>
<dbReference type="PANTHER" id="PTHR24096">
    <property type="entry name" value="LONG-CHAIN-FATTY-ACID--COA LIGASE"/>
    <property type="match status" value="1"/>
</dbReference>
<dbReference type="Pfam" id="PF13193">
    <property type="entry name" value="AMP-binding_C"/>
    <property type="match status" value="1"/>
</dbReference>
<evidence type="ECO:0000313" key="3">
    <source>
        <dbReference type="EMBL" id="MPL58346.1"/>
    </source>
</evidence>
<accession>A0A644SUN4</accession>
<gene>
    <name evidence="3" type="primary">fadD3_1</name>
    <name evidence="3" type="ORF">SDC9_03878</name>
</gene>
<dbReference type="PROSITE" id="PS00455">
    <property type="entry name" value="AMP_BINDING"/>
    <property type="match status" value="1"/>
</dbReference>
<comment type="caution">
    <text evidence="3">The sequence shown here is derived from an EMBL/GenBank/DDBJ whole genome shotgun (WGS) entry which is preliminary data.</text>
</comment>
<feature type="domain" description="AMP-binding enzyme C-terminal" evidence="2">
    <location>
        <begin position="388"/>
        <end position="463"/>
    </location>
</feature>
<dbReference type="GO" id="GO:0016405">
    <property type="term" value="F:CoA-ligase activity"/>
    <property type="evidence" value="ECO:0007669"/>
    <property type="project" value="TreeGrafter"/>
</dbReference>
<feature type="domain" description="AMP-dependent synthetase/ligase" evidence="1">
    <location>
        <begin position="9"/>
        <end position="338"/>
    </location>
</feature>
<name>A0A644SUN4_9ZZZZ</name>
<dbReference type="InterPro" id="IPR045851">
    <property type="entry name" value="AMP-bd_C_sf"/>
</dbReference>
<reference evidence="3" key="1">
    <citation type="submission" date="2019-08" db="EMBL/GenBank/DDBJ databases">
        <authorList>
            <person name="Kucharzyk K."/>
            <person name="Murdoch R.W."/>
            <person name="Higgins S."/>
            <person name="Loffler F."/>
        </authorList>
    </citation>
    <scope>NUCLEOTIDE SEQUENCE</scope>
</reference>
<dbReference type="AlphaFoldDB" id="A0A644SUN4"/>
<dbReference type="SUPFAM" id="SSF56801">
    <property type="entry name" value="Acetyl-CoA synthetase-like"/>
    <property type="match status" value="1"/>
</dbReference>
<dbReference type="InterPro" id="IPR000873">
    <property type="entry name" value="AMP-dep_synth/lig_dom"/>
</dbReference>
<dbReference type="EMBL" id="VSSQ01000007">
    <property type="protein sequence ID" value="MPL58346.1"/>
    <property type="molecule type" value="Genomic_DNA"/>
</dbReference>
<evidence type="ECO:0000259" key="2">
    <source>
        <dbReference type="Pfam" id="PF13193"/>
    </source>
</evidence>
<protein>
    <submittedName>
        <fullName evidence="3">3-[(3aS,4S,7aS)-7a-methyl-1, 5-dioxo-octahydro-1H-inden-4-yl]propanoyl:CoA ligase</fullName>
        <ecNumber evidence="3">6.2.1.41</ecNumber>
    </submittedName>
</protein>
<proteinExistence type="predicted"/>
<evidence type="ECO:0000259" key="1">
    <source>
        <dbReference type="Pfam" id="PF00501"/>
    </source>
</evidence>
<dbReference type="InterPro" id="IPR025110">
    <property type="entry name" value="AMP-bd_C"/>
</dbReference>
<dbReference type="Pfam" id="PF00501">
    <property type="entry name" value="AMP-binding"/>
    <property type="match status" value="1"/>
</dbReference>
<dbReference type="EC" id="6.2.1.41" evidence="3"/>
<dbReference type="Gene3D" id="3.40.50.12780">
    <property type="entry name" value="N-terminal domain of ligase-like"/>
    <property type="match status" value="1"/>
</dbReference>
<dbReference type="InterPro" id="IPR020845">
    <property type="entry name" value="AMP-binding_CS"/>
</dbReference>
<dbReference type="InterPro" id="IPR042099">
    <property type="entry name" value="ANL_N_sf"/>
</dbReference>